<evidence type="ECO:0000313" key="1">
    <source>
        <dbReference type="EMBL" id="MEQ2224226.1"/>
    </source>
</evidence>
<organism evidence="1 2">
    <name type="scientific">Ilyodon furcidens</name>
    <name type="common">goldbreast splitfin</name>
    <dbReference type="NCBI Taxonomy" id="33524"/>
    <lineage>
        <taxon>Eukaryota</taxon>
        <taxon>Metazoa</taxon>
        <taxon>Chordata</taxon>
        <taxon>Craniata</taxon>
        <taxon>Vertebrata</taxon>
        <taxon>Euteleostomi</taxon>
        <taxon>Actinopterygii</taxon>
        <taxon>Neopterygii</taxon>
        <taxon>Teleostei</taxon>
        <taxon>Neoteleostei</taxon>
        <taxon>Acanthomorphata</taxon>
        <taxon>Ovalentaria</taxon>
        <taxon>Atherinomorphae</taxon>
        <taxon>Cyprinodontiformes</taxon>
        <taxon>Goodeidae</taxon>
        <taxon>Ilyodon</taxon>
    </lineage>
</organism>
<reference evidence="1 2" key="1">
    <citation type="submission" date="2021-06" db="EMBL/GenBank/DDBJ databases">
        <authorList>
            <person name="Palmer J.M."/>
        </authorList>
    </citation>
    <scope>NUCLEOTIDE SEQUENCE [LARGE SCALE GENOMIC DNA]</scope>
    <source>
        <strain evidence="2">if_2019</strain>
        <tissue evidence="1">Muscle</tissue>
    </source>
</reference>
<sequence length="107" mass="12240">MFPEPSLVHIVGQNFLQQSLKLLCLVLELPAAHWWSTNACVCELMDPFEFKRLEADPDSERKHSQINQKRNVLQLLITALLPVGLESSPLTRRSDAVSFSKNRQQQL</sequence>
<keyword evidence="2" id="KW-1185">Reference proteome</keyword>
<dbReference type="EMBL" id="JAHRIQ010011894">
    <property type="protein sequence ID" value="MEQ2224226.1"/>
    <property type="molecule type" value="Genomic_DNA"/>
</dbReference>
<dbReference type="Proteomes" id="UP001482620">
    <property type="component" value="Unassembled WGS sequence"/>
</dbReference>
<proteinExistence type="predicted"/>
<gene>
    <name evidence="1" type="ORF">ILYODFUR_005344</name>
</gene>
<accession>A0ABV0SWL0</accession>
<name>A0ABV0SWL0_9TELE</name>
<comment type="caution">
    <text evidence="1">The sequence shown here is derived from an EMBL/GenBank/DDBJ whole genome shotgun (WGS) entry which is preliminary data.</text>
</comment>
<evidence type="ECO:0000313" key="2">
    <source>
        <dbReference type="Proteomes" id="UP001482620"/>
    </source>
</evidence>
<protein>
    <submittedName>
        <fullName evidence="1">Uncharacterized protein</fullName>
    </submittedName>
</protein>